<dbReference type="Proteomes" id="UP000198935">
    <property type="component" value="Unassembled WGS sequence"/>
</dbReference>
<keyword evidence="2" id="KW-1185">Reference proteome</keyword>
<protein>
    <submittedName>
        <fullName evidence="1">Uncharacterized protein</fullName>
    </submittedName>
</protein>
<dbReference type="SUPFAM" id="SSF52172">
    <property type="entry name" value="CheY-like"/>
    <property type="match status" value="1"/>
</dbReference>
<organism evidence="1 2">
    <name type="scientific">Evansella caseinilytica</name>
    <dbReference type="NCBI Taxonomy" id="1503961"/>
    <lineage>
        <taxon>Bacteria</taxon>
        <taxon>Bacillati</taxon>
        <taxon>Bacillota</taxon>
        <taxon>Bacilli</taxon>
        <taxon>Bacillales</taxon>
        <taxon>Bacillaceae</taxon>
        <taxon>Evansella</taxon>
    </lineage>
</organism>
<dbReference type="InterPro" id="IPR011006">
    <property type="entry name" value="CheY-like_superfamily"/>
</dbReference>
<proteinExistence type="predicted"/>
<accession>A0A1H3GGK0</accession>
<dbReference type="STRING" id="1503961.SAMN05421736_101165"/>
<sequence length="58" mass="6657">MITAKSDMIDKILGMKIGDDDDITKPFEMRIVGDMVPDNFVNNLFLLFNNCLDTTFIR</sequence>
<evidence type="ECO:0000313" key="2">
    <source>
        <dbReference type="Proteomes" id="UP000198935"/>
    </source>
</evidence>
<evidence type="ECO:0000313" key="1">
    <source>
        <dbReference type="EMBL" id="SDY02433.1"/>
    </source>
</evidence>
<dbReference type="EMBL" id="FNPI01000001">
    <property type="protein sequence ID" value="SDY02433.1"/>
    <property type="molecule type" value="Genomic_DNA"/>
</dbReference>
<dbReference type="AlphaFoldDB" id="A0A1H3GGK0"/>
<reference evidence="2" key="1">
    <citation type="submission" date="2016-10" db="EMBL/GenBank/DDBJ databases">
        <authorList>
            <person name="Varghese N."/>
            <person name="Submissions S."/>
        </authorList>
    </citation>
    <scope>NUCLEOTIDE SEQUENCE [LARGE SCALE GENOMIC DNA]</scope>
    <source>
        <strain evidence="2">SP</strain>
    </source>
</reference>
<gene>
    <name evidence="1" type="ORF">SAMN05421736_101165</name>
</gene>
<name>A0A1H3GGK0_9BACI</name>